<dbReference type="Proteomes" id="UP000575068">
    <property type="component" value="Unassembled WGS sequence"/>
</dbReference>
<accession>A0A840HX34</accession>
<keyword evidence="5 6" id="KW-0472">Membrane</keyword>
<comment type="subcellular location">
    <subcellularLocation>
        <location evidence="1">Cell membrane</location>
        <topology evidence="1">Multi-pass membrane protein</topology>
    </subcellularLocation>
</comment>
<keyword evidence="2" id="KW-1003">Cell membrane</keyword>
<proteinExistence type="predicted"/>
<feature type="transmembrane region" description="Helical" evidence="6">
    <location>
        <begin position="101"/>
        <end position="122"/>
    </location>
</feature>
<dbReference type="RefSeq" id="WP_184475906.1">
    <property type="nucleotide sequence ID" value="NZ_JACHOV010000009.1"/>
</dbReference>
<dbReference type="PANTHER" id="PTHR36506">
    <property type="entry name" value="PREFLAGELLIN PEPTIDASE"/>
    <property type="match status" value="1"/>
</dbReference>
<dbReference type="Pfam" id="PF01478">
    <property type="entry name" value="Peptidase_A24"/>
    <property type="match status" value="1"/>
</dbReference>
<evidence type="ECO:0000256" key="6">
    <source>
        <dbReference type="SAM" id="Phobius"/>
    </source>
</evidence>
<keyword evidence="4 6" id="KW-1133">Transmembrane helix</keyword>
<comment type="caution">
    <text evidence="8">The sequence shown here is derived from an EMBL/GenBank/DDBJ whole genome shotgun (WGS) entry which is preliminary data.</text>
</comment>
<evidence type="ECO:0000313" key="9">
    <source>
        <dbReference type="Proteomes" id="UP000575068"/>
    </source>
</evidence>
<evidence type="ECO:0000256" key="3">
    <source>
        <dbReference type="ARBA" id="ARBA00022692"/>
    </source>
</evidence>
<keyword evidence="8" id="KW-0378">Hydrolase</keyword>
<dbReference type="PANTHER" id="PTHR36506:SF1">
    <property type="entry name" value="PREFLAGELLIN PEPTIDASE"/>
    <property type="match status" value="1"/>
</dbReference>
<evidence type="ECO:0000313" key="8">
    <source>
        <dbReference type="EMBL" id="MBB4642129.1"/>
    </source>
</evidence>
<dbReference type="EMBL" id="JACHOV010000009">
    <property type="protein sequence ID" value="MBB4642129.1"/>
    <property type="molecule type" value="Genomic_DNA"/>
</dbReference>
<evidence type="ECO:0000256" key="4">
    <source>
        <dbReference type="ARBA" id="ARBA00022989"/>
    </source>
</evidence>
<evidence type="ECO:0000256" key="5">
    <source>
        <dbReference type="ARBA" id="ARBA00023136"/>
    </source>
</evidence>
<dbReference type="InterPro" id="IPR000045">
    <property type="entry name" value="Prepilin_IV_endopep_pep"/>
</dbReference>
<feature type="transmembrane region" description="Helical" evidence="6">
    <location>
        <begin position="37"/>
        <end position="55"/>
    </location>
</feature>
<evidence type="ECO:0000256" key="1">
    <source>
        <dbReference type="ARBA" id="ARBA00004651"/>
    </source>
</evidence>
<feature type="domain" description="Prepilin type IV endopeptidase peptidase" evidence="7">
    <location>
        <begin position="13"/>
        <end position="116"/>
    </location>
</feature>
<dbReference type="InterPro" id="IPR052218">
    <property type="entry name" value="Preflagellin_Peptidase"/>
</dbReference>
<dbReference type="GO" id="GO:0004190">
    <property type="term" value="F:aspartic-type endopeptidase activity"/>
    <property type="evidence" value="ECO:0007669"/>
    <property type="project" value="UniProtKB-EC"/>
</dbReference>
<gene>
    <name evidence="8" type="ORF">HNQ99_002451</name>
</gene>
<feature type="transmembrane region" description="Helical" evidence="6">
    <location>
        <begin position="134"/>
        <end position="153"/>
    </location>
</feature>
<keyword evidence="3 6" id="KW-0812">Transmembrane</keyword>
<protein>
    <submittedName>
        <fullName evidence="8">Prepilin peptidase CpaA</fullName>
        <ecNumber evidence="8">3.4.23.43</ecNumber>
    </submittedName>
</protein>
<organism evidence="8 9">
    <name type="scientific">Rhizorhapis suberifaciens</name>
    <name type="common">corky root of lettuce</name>
    <dbReference type="NCBI Taxonomy" id="13656"/>
    <lineage>
        <taxon>Bacteria</taxon>
        <taxon>Pseudomonadati</taxon>
        <taxon>Pseudomonadota</taxon>
        <taxon>Alphaproteobacteria</taxon>
        <taxon>Sphingomonadales</taxon>
        <taxon>Sphingomonadaceae</taxon>
        <taxon>Rhizorhapis</taxon>
    </lineage>
</organism>
<feature type="transmembrane region" description="Helical" evidence="6">
    <location>
        <begin position="62"/>
        <end position="81"/>
    </location>
</feature>
<sequence length="157" mass="17015">MDRQFFILTLVAALSALLVIAAFTDIKSRIISNRLNITVAALAPLFWIATGLPLWPGMFIQIVLATIIFISFALMFALGFMGGGDVKLLGALALWLPLQPMMTLLLVMSILGGAVTAVTVLHHKIGRHTGRPEIPYGVAIALAGLWVVGERYFNHFA</sequence>
<dbReference type="GO" id="GO:0005886">
    <property type="term" value="C:plasma membrane"/>
    <property type="evidence" value="ECO:0007669"/>
    <property type="project" value="UniProtKB-SubCell"/>
</dbReference>
<dbReference type="AlphaFoldDB" id="A0A840HX34"/>
<dbReference type="Gene3D" id="1.20.120.1220">
    <property type="match status" value="1"/>
</dbReference>
<evidence type="ECO:0000259" key="7">
    <source>
        <dbReference type="Pfam" id="PF01478"/>
    </source>
</evidence>
<evidence type="ECO:0000256" key="2">
    <source>
        <dbReference type="ARBA" id="ARBA00022475"/>
    </source>
</evidence>
<reference evidence="8 9" key="1">
    <citation type="submission" date="2020-08" db="EMBL/GenBank/DDBJ databases">
        <title>Genomic Encyclopedia of Type Strains, Phase IV (KMG-IV): sequencing the most valuable type-strain genomes for metagenomic binning, comparative biology and taxonomic classification.</title>
        <authorList>
            <person name="Goeker M."/>
        </authorList>
    </citation>
    <scope>NUCLEOTIDE SEQUENCE [LARGE SCALE GENOMIC DNA]</scope>
    <source>
        <strain evidence="8 9">DSM 7465</strain>
    </source>
</reference>
<name>A0A840HX34_9SPHN</name>
<keyword evidence="9" id="KW-1185">Reference proteome</keyword>
<dbReference type="EC" id="3.4.23.43" evidence="8"/>